<dbReference type="PANTHER" id="PTHR12655:SF0">
    <property type="entry name" value="ACYL-COENZYME A THIOESTERASE 9, MITOCHONDRIAL"/>
    <property type="match status" value="1"/>
</dbReference>
<keyword evidence="4" id="KW-0809">Transit peptide</keyword>
<sequence length="315" mass="35034">MRLGRLLEDLDSLAGNVAFEHCYTGRGLPLLVTAAVDEISLRHPLQLERDVMVHGQVVWTGRSALDIRMQLMQAHHEPQPSLEALFSFVHLDPATRKASPVVPLRPEHPADVATFAQRQAVADERRAARQHADKAGPQPVPAEAREWVRAARRMLELPALSGGEAVLMPSTCQHNTFVCQPQHRNTHGRVFGGFLMRRAYELGFATTYMFGGRRPVFIKVDEITFSRPVDVGDLLRLTSTVVHAAPTDEQGSQGRVVVEVEARVTKPEAVESFVTNTFTFVFGLTSPPGSPPLRLKRVLPTCDEEARRCWMAQQV</sequence>
<evidence type="ECO:0000256" key="3">
    <source>
        <dbReference type="ARBA" id="ARBA00022801"/>
    </source>
</evidence>
<dbReference type="GO" id="GO:0006637">
    <property type="term" value="P:acyl-CoA metabolic process"/>
    <property type="evidence" value="ECO:0007669"/>
    <property type="project" value="TreeGrafter"/>
</dbReference>
<dbReference type="STRING" id="33097.A0A150GZ86"/>
<evidence type="ECO:0000256" key="2">
    <source>
        <dbReference type="ARBA" id="ARBA00022737"/>
    </source>
</evidence>
<dbReference type="CDD" id="cd03442">
    <property type="entry name" value="BFIT_BACH"/>
    <property type="match status" value="2"/>
</dbReference>
<keyword evidence="2" id="KW-0677">Repeat</keyword>
<protein>
    <recommendedName>
        <fullName evidence="5">HotDog ACOT-type domain-containing protein</fullName>
    </recommendedName>
</protein>
<evidence type="ECO:0000256" key="4">
    <source>
        <dbReference type="ARBA" id="ARBA00022946"/>
    </source>
</evidence>
<dbReference type="PANTHER" id="PTHR12655">
    <property type="entry name" value="ACYL-COA THIOESTERASE"/>
    <property type="match status" value="1"/>
</dbReference>
<dbReference type="SUPFAM" id="SSF54637">
    <property type="entry name" value="Thioesterase/thiol ester dehydrase-isomerase"/>
    <property type="match status" value="2"/>
</dbReference>
<accession>A0A150GZ86</accession>
<keyword evidence="3" id="KW-0378">Hydrolase</keyword>
<proteinExistence type="inferred from homology"/>
<evidence type="ECO:0000313" key="6">
    <source>
        <dbReference type="EMBL" id="KXZ55226.1"/>
    </source>
</evidence>
<dbReference type="Pfam" id="PF03061">
    <property type="entry name" value="4HBT"/>
    <property type="match status" value="1"/>
</dbReference>
<feature type="domain" description="HotDog ACOT-type" evidence="5">
    <location>
        <begin position="169"/>
        <end position="288"/>
    </location>
</feature>
<gene>
    <name evidence="6" type="ORF">GPECTOR_3g368</name>
</gene>
<evidence type="ECO:0000313" key="7">
    <source>
        <dbReference type="Proteomes" id="UP000075714"/>
    </source>
</evidence>
<feature type="domain" description="HotDog ACOT-type" evidence="5">
    <location>
        <begin position="1"/>
        <end position="94"/>
    </location>
</feature>
<evidence type="ECO:0000259" key="5">
    <source>
        <dbReference type="PROSITE" id="PS51770"/>
    </source>
</evidence>
<evidence type="ECO:0000256" key="1">
    <source>
        <dbReference type="ARBA" id="ARBA00010458"/>
    </source>
</evidence>
<dbReference type="OrthoDB" id="331699at2759"/>
<dbReference type="InterPro" id="IPR029069">
    <property type="entry name" value="HotDog_dom_sf"/>
</dbReference>
<dbReference type="AlphaFoldDB" id="A0A150GZ86"/>
<dbReference type="Proteomes" id="UP000075714">
    <property type="component" value="Unassembled WGS sequence"/>
</dbReference>
<organism evidence="6 7">
    <name type="scientific">Gonium pectorale</name>
    <name type="common">Green alga</name>
    <dbReference type="NCBI Taxonomy" id="33097"/>
    <lineage>
        <taxon>Eukaryota</taxon>
        <taxon>Viridiplantae</taxon>
        <taxon>Chlorophyta</taxon>
        <taxon>core chlorophytes</taxon>
        <taxon>Chlorophyceae</taxon>
        <taxon>CS clade</taxon>
        <taxon>Chlamydomonadales</taxon>
        <taxon>Volvocaceae</taxon>
        <taxon>Gonium</taxon>
    </lineage>
</organism>
<name>A0A150GZ86_GONPE</name>
<keyword evidence="7" id="KW-1185">Reference proteome</keyword>
<dbReference type="PROSITE" id="PS51770">
    <property type="entry name" value="HOTDOG_ACOT"/>
    <property type="match status" value="2"/>
</dbReference>
<comment type="caution">
    <text evidence="6">The sequence shown here is derived from an EMBL/GenBank/DDBJ whole genome shotgun (WGS) entry which is preliminary data.</text>
</comment>
<dbReference type="GO" id="GO:0047617">
    <property type="term" value="F:fatty acyl-CoA hydrolase activity"/>
    <property type="evidence" value="ECO:0007669"/>
    <property type="project" value="TreeGrafter"/>
</dbReference>
<dbReference type="Gene3D" id="3.10.129.10">
    <property type="entry name" value="Hotdog Thioesterase"/>
    <property type="match status" value="2"/>
</dbReference>
<reference evidence="7" key="1">
    <citation type="journal article" date="2016" name="Nat. Commun.">
        <title>The Gonium pectorale genome demonstrates co-option of cell cycle regulation during the evolution of multicellularity.</title>
        <authorList>
            <person name="Hanschen E.R."/>
            <person name="Marriage T.N."/>
            <person name="Ferris P.J."/>
            <person name="Hamaji T."/>
            <person name="Toyoda A."/>
            <person name="Fujiyama A."/>
            <person name="Neme R."/>
            <person name="Noguchi H."/>
            <person name="Minakuchi Y."/>
            <person name="Suzuki M."/>
            <person name="Kawai-Toyooka H."/>
            <person name="Smith D.R."/>
            <person name="Sparks H."/>
            <person name="Anderson J."/>
            <person name="Bakaric R."/>
            <person name="Luria V."/>
            <person name="Karger A."/>
            <person name="Kirschner M.W."/>
            <person name="Durand P.M."/>
            <person name="Michod R.E."/>
            <person name="Nozaki H."/>
            <person name="Olson B.J."/>
        </authorList>
    </citation>
    <scope>NUCLEOTIDE SEQUENCE [LARGE SCALE GENOMIC DNA]</scope>
    <source>
        <strain evidence="7">NIES-2863</strain>
    </source>
</reference>
<dbReference type="InterPro" id="IPR006683">
    <property type="entry name" value="Thioestr_dom"/>
</dbReference>
<dbReference type="EMBL" id="LSYV01000004">
    <property type="protein sequence ID" value="KXZ55226.1"/>
    <property type="molecule type" value="Genomic_DNA"/>
</dbReference>
<comment type="similarity">
    <text evidence="1">Belongs to the acyl coenzyme A hydrolase family.</text>
</comment>
<dbReference type="InterPro" id="IPR033120">
    <property type="entry name" value="HOTDOG_ACOT"/>
</dbReference>